<dbReference type="EMBL" id="CAKOGL010000007">
    <property type="protein sequence ID" value="CAH2088133.1"/>
    <property type="molecule type" value="Genomic_DNA"/>
</dbReference>
<comment type="caution">
    <text evidence="2">The sequence shown here is derived from an EMBL/GenBank/DDBJ whole genome shotgun (WGS) entry which is preliminary data.</text>
</comment>
<dbReference type="Pfam" id="PF00078">
    <property type="entry name" value="RVT_1"/>
    <property type="match status" value="1"/>
</dbReference>
<dbReference type="InterPro" id="IPR036691">
    <property type="entry name" value="Endo/exonu/phosph_ase_sf"/>
</dbReference>
<name>A0AAU9TN68_EUPED</name>
<dbReference type="GO" id="GO:0003824">
    <property type="term" value="F:catalytic activity"/>
    <property type="evidence" value="ECO:0007669"/>
    <property type="project" value="InterPro"/>
</dbReference>
<evidence type="ECO:0000259" key="1">
    <source>
        <dbReference type="PROSITE" id="PS50878"/>
    </source>
</evidence>
<organism evidence="2 3">
    <name type="scientific">Euphydryas editha</name>
    <name type="common">Edith's checkerspot</name>
    <dbReference type="NCBI Taxonomy" id="104508"/>
    <lineage>
        <taxon>Eukaryota</taxon>
        <taxon>Metazoa</taxon>
        <taxon>Ecdysozoa</taxon>
        <taxon>Arthropoda</taxon>
        <taxon>Hexapoda</taxon>
        <taxon>Insecta</taxon>
        <taxon>Pterygota</taxon>
        <taxon>Neoptera</taxon>
        <taxon>Endopterygota</taxon>
        <taxon>Lepidoptera</taxon>
        <taxon>Glossata</taxon>
        <taxon>Ditrysia</taxon>
        <taxon>Papilionoidea</taxon>
        <taxon>Nymphalidae</taxon>
        <taxon>Nymphalinae</taxon>
        <taxon>Euphydryas</taxon>
    </lineage>
</organism>
<dbReference type="Gene3D" id="3.60.10.10">
    <property type="entry name" value="Endonuclease/exonuclease/phosphatase"/>
    <property type="match status" value="1"/>
</dbReference>
<dbReference type="InterPro" id="IPR048367">
    <property type="entry name" value="TNP-like_RNaseH_C"/>
</dbReference>
<dbReference type="SUPFAM" id="SSF56672">
    <property type="entry name" value="DNA/RNA polymerases"/>
    <property type="match status" value="1"/>
</dbReference>
<keyword evidence="3" id="KW-1185">Reference proteome</keyword>
<dbReference type="Proteomes" id="UP001153954">
    <property type="component" value="Unassembled WGS sequence"/>
</dbReference>
<reference evidence="2" key="1">
    <citation type="submission" date="2022-03" db="EMBL/GenBank/DDBJ databases">
        <authorList>
            <person name="Tunstrom K."/>
        </authorList>
    </citation>
    <scope>NUCLEOTIDE SEQUENCE</scope>
</reference>
<evidence type="ECO:0000313" key="2">
    <source>
        <dbReference type="EMBL" id="CAH2088133.1"/>
    </source>
</evidence>
<dbReference type="PANTHER" id="PTHR33332">
    <property type="entry name" value="REVERSE TRANSCRIPTASE DOMAIN-CONTAINING PROTEIN"/>
    <property type="match status" value="1"/>
</dbReference>
<protein>
    <recommendedName>
        <fullName evidence="1">Reverse transcriptase domain-containing protein</fullName>
    </recommendedName>
</protein>
<dbReference type="InterPro" id="IPR043502">
    <property type="entry name" value="DNA/RNA_pol_sf"/>
</dbReference>
<feature type="domain" description="Reverse transcriptase" evidence="1">
    <location>
        <begin position="507"/>
        <end position="790"/>
    </location>
</feature>
<sequence>MAENLISFDLDSLGIKCYKLENPELCKVKLPFRCNFKVITFNIRSISKNFDDFFVNLTRFNISFDVIILTECWLREDSTIPQIPNYMSFKSNKMVNQNSGVVVYVSQIWNALVTEPEIQEANCLKIVLENAITILGIYRSPSYNPENFISSLDTVLHECSNNIPLLIAGDMNINILHSSDNVIATEYLSLTAEHGLAPAITVPTRNDNCIDHIFVRSNNEAVGIVCSSNVTDHDLVLVGLTFNEKKIKKINRLIIKRNVEAIRNEIKLINWDQILQVPDVNKIAADFTNTILEIVNKHTSTTAVSQRFCNIKPWITPGLIRCMRHRDRLHSQTKRNPHDEMLKIIYKRYRNFCNNLLRKLKIQHERKELERSKGNTKKQWKVIKNICNLAPKRREPLELLNINGTLDENQSLQLCNSYFATAGKALAKDILLKLNRTQEMLANEVKVDDRNNLSSSFFMQPTDVFEVEALISKLENDKASGIDGIGGSLIKQIKDIIIEPLTLIFNSSMSTGIFPDIWKLASITPVYKSGPRDVPGSYRPISLLGIFSKLLEKIVNKRLQHFLNKRCVISERQFGFRRGKSTEEAVSLLTSTIASHLDRRRCCIGVFLDLAKAFDTVSIPILVKKLENVGIRGTPLEWFKSYLTDRKQCVKVGKFISSSKNVEFGVPQGSILGPTLFILYINGIHSLLIPHADIICYADDTAIVFDGNSWSETINNVERGMRDISDWLQLNLLTLNTSKTKFVCFFKTLRTSPPTTLTDVYIHSCQKTVQTCGCGKINRANVIRYLGVLVDQQLNFKDHIEQLSGRVRKITYIMRQLRDVTRSPHLKYFKGMKTMFQELEFIGARCKPPSQEGFIRTLKAVERLFLNLESQYDIQSLSTRRLNQDPLENCFGCIRSNCGYNPNPNTLQFVAALKTSMINNLLHSSKNKNCIEDDNVILNDLKSFLTKVHPNKETNVAVETFDITEGVEASNTVIPQCSRELQACAYVCGFMIKKLGSICHQCKITMLADQNTEVSHLFTSFKEYNCMRNSLHYVNNFFTETVEIAATFVNKF</sequence>
<dbReference type="SUPFAM" id="SSF56219">
    <property type="entry name" value="DNase I-like"/>
    <property type="match status" value="1"/>
</dbReference>
<gene>
    <name evidence="2" type="ORF">EEDITHA_LOCUS4321</name>
</gene>
<dbReference type="GO" id="GO:0071897">
    <property type="term" value="P:DNA biosynthetic process"/>
    <property type="evidence" value="ECO:0007669"/>
    <property type="project" value="UniProtKB-ARBA"/>
</dbReference>
<dbReference type="Pfam" id="PF21789">
    <property type="entry name" value="TNP-like_RNaseH_C"/>
    <property type="match status" value="1"/>
</dbReference>
<dbReference type="PROSITE" id="PS50878">
    <property type="entry name" value="RT_POL"/>
    <property type="match status" value="1"/>
</dbReference>
<evidence type="ECO:0000313" key="3">
    <source>
        <dbReference type="Proteomes" id="UP001153954"/>
    </source>
</evidence>
<dbReference type="InterPro" id="IPR000477">
    <property type="entry name" value="RT_dom"/>
</dbReference>
<dbReference type="CDD" id="cd01650">
    <property type="entry name" value="RT_nLTR_like"/>
    <property type="match status" value="1"/>
</dbReference>
<dbReference type="AlphaFoldDB" id="A0AAU9TN68"/>
<accession>A0AAU9TN68</accession>
<proteinExistence type="predicted"/>